<dbReference type="InterPro" id="IPR051454">
    <property type="entry name" value="RNA/ubiquinone_mod_enzymes"/>
</dbReference>
<dbReference type="GO" id="GO:0008233">
    <property type="term" value="F:peptidase activity"/>
    <property type="evidence" value="ECO:0007669"/>
    <property type="project" value="UniProtKB-KW"/>
</dbReference>
<reference evidence="2 3" key="1">
    <citation type="journal article" date="2015" name="Geomicrobiol. J.">
        <title>Caldisalinibacter kiritimatiensis gen. nov., sp. nov., a moderately thermohalophilic thiosulfate-reducing bacterium from a hypersaline microbial mat.</title>
        <authorList>
            <person name="Ben Hania W."/>
            <person name="Joseph M."/>
            <person name="Fiebig A."/>
            <person name="Bunk B."/>
            <person name="Klenk H.-P."/>
            <person name="Fardeau M.-L."/>
            <person name="Spring S."/>
        </authorList>
    </citation>
    <scope>NUCLEOTIDE SEQUENCE [LARGE SCALE GENOMIC DNA]</scope>
    <source>
        <strain evidence="2 3">L21-TH-D2</strain>
    </source>
</reference>
<dbReference type="AlphaFoldDB" id="R1AWC6"/>
<dbReference type="eggNOG" id="COG0826">
    <property type="taxonomic scope" value="Bacteria"/>
</dbReference>
<dbReference type="PROSITE" id="PS01276">
    <property type="entry name" value="PEPTIDASE_U32"/>
    <property type="match status" value="1"/>
</dbReference>
<keyword evidence="2" id="KW-0645">Protease</keyword>
<dbReference type="Pfam" id="PF12392">
    <property type="entry name" value="DUF3656"/>
    <property type="match status" value="1"/>
</dbReference>
<dbReference type="PANTHER" id="PTHR30217:SF10">
    <property type="entry name" value="23S RRNA 5-HYDROXYCYTIDINE C2501 SYNTHASE"/>
    <property type="match status" value="1"/>
</dbReference>
<dbReference type="GO" id="GO:0006508">
    <property type="term" value="P:proteolysis"/>
    <property type="evidence" value="ECO:0007669"/>
    <property type="project" value="UniProtKB-KW"/>
</dbReference>
<sequence>MNDIEILAPVGSIEALYAATENGANAVYLGGKLFNARQYASNFDRNELKKAVEYAHIRDVKVYVVVNILLSDKELKDAIEYITYLYNIDVDAIIIQDLGLASIVKEILPDLDIHASTQMTINNFMGVKFLEELGFQRVVLARELSLKEIDYIKKNTDIELEGFIHGALCVSYSGQCLMSSILGGRSGNRGRCAQPCRMPYTLVDMETGKTISKELEEKYLLSPKDLNTIDYLYDIISSGIISLKIEGRMKRPEYVATIINNYRRTLDRVIKEKKSVDVSEKVKKDIKQAFNRGFTKGYILGDYGRNMISIDKPNNKGIYLGTIVKKDNKFMYLKLEDSLNKGDGIEVIYSNKKSKGMIVNKIYKKNKLVDTANKGDLVKLNKLKGVNSNSIVYKTSDVKLLEKAKNSFTQESEKKKIKIYMALNIEINNPIILHIWDDKGNYVEVISKELVEKARKVSLNKEKVKKQMEKLGGTPYYIDSININLEENAMVSYSVLNKIRRKGISELNKKRGILNNRIEVNREDMIIKTEKALDFPGNKIKDEDKRISIKVTNFEQFSKLNIDKLDRLYLNFTEGLSECIQEVKNKNKEVYFSTNRILENKDFNKLEATFRNIDLSQIDGISVSNVGTLKFIKDKYDVKIHCDEGLNIFNSKTVKFLKDYGVGSVTLSPELKLNQISDITSKNKIKYEAIGYGYLPLMITKYCPLSLIKGCDSNNYCDKCQLKELYGLRDRKGMVFPFNRKGKTTLIYNSQPLMVLEHLDSVYNEGVNIIRLDFTIEKNNIKDIQNIFFDYINNLVSMKEVKEFVSNYKQDTSITKGHYFRGVI</sequence>
<dbReference type="STRING" id="1304284.L21TH_1035"/>
<keyword evidence="2" id="KW-0378">Hydrolase</keyword>
<evidence type="ECO:0000259" key="1">
    <source>
        <dbReference type="Pfam" id="PF12392"/>
    </source>
</evidence>
<comment type="caution">
    <text evidence="2">The sequence shown here is derived from an EMBL/GenBank/DDBJ whole genome shotgun (WGS) entry which is preliminary data.</text>
</comment>
<evidence type="ECO:0000313" key="3">
    <source>
        <dbReference type="Proteomes" id="UP000013378"/>
    </source>
</evidence>
<keyword evidence="3" id="KW-1185">Reference proteome</keyword>
<gene>
    <name evidence="2" type="ORF">L21TH_1035</name>
</gene>
<dbReference type="InterPro" id="IPR001539">
    <property type="entry name" value="Peptidase_U32"/>
</dbReference>
<dbReference type="InterPro" id="IPR020988">
    <property type="entry name" value="Pept_U32_collagenase"/>
</dbReference>
<proteinExistence type="predicted"/>
<feature type="domain" description="Peptidase U32 collagenase" evidence="1">
    <location>
        <begin position="392"/>
        <end position="511"/>
    </location>
</feature>
<organism evidence="2 3">
    <name type="scientific">Caldisalinibacter kiritimatiensis</name>
    <dbReference type="NCBI Taxonomy" id="1304284"/>
    <lineage>
        <taxon>Bacteria</taxon>
        <taxon>Bacillati</taxon>
        <taxon>Bacillota</taxon>
        <taxon>Tissierellia</taxon>
        <taxon>Tissierellales</taxon>
        <taxon>Thermohalobacteraceae</taxon>
        <taxon>Caldisalinibacter</taxon>
    </lineage>
</organism>
<evidence type="ECO:0000313" key="2">
    <source>
        <dbReference type="EMBL" id="EOD00927.1"/>
    </source>
</evidence>
<name>R1AWC6_9FIRM</name>
<accession>R1AWC6</accession>
<protein>
    <submittedName>
        <fullName evidence="2">Protease</fullName>
    </submittedName>
</protein>
<dbReference type="PANTHER" id="PTHR30217">
    <property type="entry name" value="PEPTIDASE U32 FAMILY"/>
    <property type="match status" value="1"/>
</dbReference>
<dbReference type="Proteomes" id="UP000013378">
    <property type="component" value="Unassembled WGS sequence"/>
</dbReference>
<dbReference type="PATRIC" id="fig|1304284.3.peg.1016"/>
<dbReference type="EMBL" id="ARZA01000105">
    <property type="protein sequence ID" value="EOD00927.1"/>
    <property type="molecule type" value="Genomic_DNA"/>
</dbReference>
<dbReference type="Pfam" id="PF01136">
    <property type="entry name" value="Peptidase_U32"/>
    <property type="match status" value="2"/>
</dbReference>